<evidence type="ECO:0000259" key="2">
    <source>
        <dbReference type="Pfam" id="PF13401"/>
    </source>
</evidence>
<dbReference type="InterPro" id="IPR027417">
    <property type="entry name" value="P-loop_NTPase"/>
</dbReference>
<feature type="transmembrane region" description="Helical" evidence="1">
    <location>
        <begin position="254"/>
        <end position="272"/>
    </location>
</feature>
<dbReference type="GO" id="GO:0016887">
    <property type="term" value="F:ATP hydrolysis activity"/>
    <property type="evidence" value="ECO:0007669"/>
    <property type="project" value="InterPro"/>
</dbReference>
<dbReference type="SUPFAM" id="SSF52540">
    <property type="entry name" value="P-loop containing nucleoside triphosphate hydrolases"/>
    <property type="match status" value="1"/>
</dbReference>
<evidence type="ECO:0000313" key="4">
    <source>
        <dbReference type="Proteomes" id="UP000238762"/>
    </source>
</evidence>
<keyword evidence="1" id="KW-1133">Transmembrane helix</keyword>
<dbReference type="RefSeq" id="WP_106286900.1">
    <property type="nucleotide sequence ID" value="NZ_CAWNTC010000136.1"/>
</dbReference>
<accession>A0A2T1C9H9</accession>
<reference evidence="3 4" key="1">
    <citation type="submission" date="2018-02" db="EMBL/GenBank/DDBJ databases">
        <authorList>
            <person name="Cohen D.B."/>
            <person name="Kent A.D."/>
        </authorList>
    </citation>
    <scope>NUCLEOTIDE SEQUENCE [LARGE SCALE GENOMIC DNA]</scope>
    <source>
        <strain evidence="3 4">CCAP 1448/3</strain>
    </source>
</reference>
<organism evidence="3 4">
    <name type="scientific">Merismopedia glauca CCAP 1448/3</name>
    <dbReference type="NCBI Taxonomy" id="1296344"/>
    <lineage>
        <taxon>Bacteria</taxon>
        <taxon>Bacillati</taxon>
        <taxon>Cyanobacteriota</taxon>
        <taxon>Cyanophyceae</taxon>
        <taxon>Synechococcales</taxon>
        <taxon>Merismopediaceae</taxon>
        <taxon>Merismopedia</taxon>
    </lineage>
</organism>
<dbReference type="Proteomes" id="UP000238762">
    <property type="component" value="Unassembled WGS sequence"/>
</dbReference>
<dbReference type="InterPro" id="IPR049945">
    <property type="entry name" value="AAA_22"/>
</dbReference>
<sequence length="307" mass="33721">MTIKRHRRTLKNGSQRTYTYAVNEDGEHTQLGVSSDSPTPYRNREKKRIVATMQANSSLLVISEPGGGKTFLAETVVAELKQLGYPVALATPTTVKQTLTAIANQLGVETESIEGKSLNTTQLQNAIAQYYQNHTAFLICDSAHRFPVSLRCFLEELHTIGQPILLFATYPPARDIFLKLPRIELAPLPESAIREIMIATATELGISINPSQIATLQARTGGNPMLARRVVKEEYLGLEDTSPDHTQWIDGTPFLIAFLMVFTVVRIIGLGVNSTTLYLIGGILTVAVGVMRIMVFSLPKKSGRLGQ</sequence>
<gene>
    <name evidence="3" type="ORF">C7B64_01510</name>
</gene>
<protein>
    <submittedName>
        <fullName evidence="3">9-O-acetyl-N-acetylneuraminate esterase</fullName>
    </submittedName>
</protein>
<keyword evidence="1" id="KW-0472">Membrane</keyword>
<name>A0A2T1C9H9_9CYAN</name>
<reference evidence="3 4" key="2">
    <citation type="submission" date="2018-03" db="EMBL/GenBank/DDBJ databases">
        <title>The ancient ancestry and fast evolution of plastids.</title>
        <authorList>
            <person name="Moore K.R."/>
            <person name="Magnabosco C."/>
            <person name="Momper L."/>
            <person name="Gold D.A."/>
            <person name="Bosak T."/>
            <person name="Fournier G.P."/>
        </authorList>
    </citation>
    <scope>NUCLEOTIDE SEQUENCE [LARGE SCALE GENOMIC DNA]</scope>
    <source>
        <strain evidence="3 4">CCAP 1448/3</strain>
    </source>
</reference>
<dbReference type="Pfam" id="PF13401">
    <property type="entry name" value="AAA_22"/>
    <property type="match status" value="1"/>
</dbReference>
<comment type="caution">
    <text evidence="3">The sequence shown here is derived from an EMBL/GenBank/DDBJ whole genome shotgun (WGS) entry which is preliminary data.</text>
</comment>
<evidence type="ECO:0000256" key="1">
    <source>
        <dbReference type="SAM" id="Phobius"/>
    </source>
</evidence>
<dbReference type="EMBL" id="PVWJ01000005">
    <property type="protein sequence ID" value="PSB04932.1"/>
    <property type="molecule type" value="Genomic_DNA"/>
</dbReference>
<keyword evidence="4" id="KW-1185">Reference proteome</keyword>
<feature type="domain" description="ORC1/DEAH AAA+ ATPase" evidence="2">
    <location>
        <begin position="56"/>
        <end position="162"/>
    </location>
</feature>
<proteinExistence type="predicted"/>
<dbReference type="Gene3D" id="3.40.50.300">
    <property type="entry name" value="P-loop containing nucleotide triphosphate hydrolases"/>
    <property type="match status" value="1"/>
</dbReference>
<feature type="transmembrane region" description="Helical" evidence="1">
    <location>
        <begin position="278"/>
        <end position="298"/>
    </location>
</feature>
<dbReference type="AlphaFoldDB" id="A0A2T1C9H9"/>
<evidence type="ECO:0000313" key="3">
    <source>
        <dbReference type="EMBL" id="PSB04932.1"/>
    </source>
</evidence>
<dbReference type="OrthoDB" id="423541at2"/>
<keyword evidence="1" id="KW-0812">Transmembrane</keyword>